<evidence type="ECO:0000256" key="1">
    <source>
        <dbReference type="ARBA" id="ARBA00022723"/>
    </source>
</evidence>
<dbReference type="Gene3D" id="3.20.20.140">
    <property type="entry name" value="Metal-dependent hydrolases"/>
    <property type="match status" value="1"/>
</dbReference>
<dbReference type="PANTHER" id="PTHR43668">
    <property type="entry name" value="ALLANTOINASE"/>
    <property type="match status" value="1"/>
</dbReference>
<dbReference type="InterPro" id="IPR050138">
    <property type="entry name" value="DHOase/Allantoinase_Hydrolase"/>
</dbReference>
<dbReference type="InterPro" id="IPR032466">
    <property type="entry name" value="Metal_Hydrolase"/>
</dbReference>
<dbReference type="GO" id="GO:0004038">
    <property type="term" value="F:allantoinase activity"/>
    <property type="evidence" value="ECO:0007669"/>
    <property type="project" value="TreeGrafter"/>
</dbReference>
<gene>
    <name evidence="3" type="ORF">S01H4_48017</name>
</gene>
<reference evidence="3" key="1">
    <citation type="journal article" date="2014" name="Front. Microbiol.">
        <title>High frequency of phylogenetically diverse reductive dehalogenase-homologous genes in deep subseafloor sedimentary metagenomes.</title>
        <authorList>
            <person name="Kawai M."/>
            <person name="Futagami T."/>
            <person name="Toyoda A."/>
            <person name="Takaki Y."/>
            <person name="Nishi S."/>
            <person name="Hori S."/>
            <person name="Arai W."/>
            <person name="Tsubouchi T."/>
            <person name="Morono Y."/>
            <person name="Uchiyama I."/>
            <person name="Ito T."/>
            <person name="Fujiyama A."/>
            <person name="Inagaki F."/>
            <person name="Takami H."/>
        </authorList>
    </citation>
    <scope>NUCLEOTIDE SEQUENCE</scope>
    <source>
        <strain evidence="3">Expedition CK06-06</strain>
    </source>
</reference>
<protein>
    <recommendedName>
        <fullName evidence="4">Amidohydrolase-related domain-containing protein</fullName>
    </recommendedName>
</protein>
<feature type="non-terminal residue" evidence="3">
    <location>
        <position position="277"/>
    </location>
</feature>
<accession>X1B353</accession>
<dbReference type="SUPFAM" id="SSF51556">
    <property type="entry name" value="Metallo-dependent hydrolases"/>
    <property type="match status" value="1"/>
</dbReference>
<dbReference type="GO" id="GO:0006145">
    <property type="term" value="P:purine nucleobase catabolic process"/>
    <property type="evidence" value="ECO:0007669"/>
    <property type="project" value="TreeGrafter"/>
</dbReference>
<evidence type="ECO:0000313" key="3">
    <source>
        <dbReference type="EMBL" id="GAG90184.1"/>
    </source>
</evidence>
<dbReference type="PANTHER" id="PTHR43668:SF2">
    <property type="entry name" value="ALLANTOINASE"/>
    <property type="match status" value="1"/>
</dbReference>
<organism evidence="3">
    <name type="scientific">marine sediment metagenome</name>
    <dbReference type="NCBI Taxonomy" id="412755"/>
    <lineage>
        <taxon>unclassified sequences</taxon>
        <taxon>metagenomes</taxon>
        <taxon>ecological metagenomes</taxon>
    </lineage>
</organism>
<sequence length="277" mass="32149">MEKNINVNVGFIAGVPKEIDEEEIKKIIELGIHGFKIYPLNSLNGIDWCDSLNIQKLLKISSKFQIPIFIHPDWPLPNDKKEQIIKNHENENTNILELHDRLYPVELEAKYVKFIMDNYITMISENNLSSDLYPIIHFCHISNKYSYFTIKDILEANPYYKISFEVTPHHLLLSTDINLNNPNFGKVLPPLRERDHSAFLFNELIKGNINLIGTDHAPHTIEEKSKDYFKAPSGFPGFETYPLLLLDKVCRYELSLETFIRIASENPAQVFNFKKKG</sequence>
<name>X1B353_9ZZZZ</name>
<comment type="caution">
    <text evidence="3">The sequence shown here is derived from an EMBL/GenBank/DDBJ whole genome shotgun (WGS) entry which is preliminary data.</text>
</comment>
<dbReference type="PROSITE" id="PS00483">
    <property type="entry name" value="DIHYDROOROTASE_2"/>
    <property type="match status" value="1"/>
</dbReference>
<dbReference type="EMBL" id="BART01027025">
    <property type="protein sequence ID" value="GAG90184.1"/>
    <property type="molecule type" value="Genomic_DNA"/>
</dbReference>
<proteinExistence type="predicted"/>
<evidence type="ECO:0000256" key="2">
    <source>
        <dbReference type="ARBA" id="ARBA00022801"/>
    </source>
</evidence>
<dbReference type="InterPro" id="IPR002195">
    <property type="entry name" value="Dihydroorotase_CS"/>
</dbReference>
<dbReference type="GO" id="GO:0005737">
    <property type="term" value="C:cytoplasm"/>
    <property type="evidence" value="ECO:0007669"/>
    <property type="project" value="TreeGrafter"/>
</dbReference>
<dbReference type="GO" id="GO:0046872">
    <property type="term" value="F:metal ion binding"/>
    <property type="evidence" value="ECO:0007669"/>
    <property type="project" value="UniProtKB-KW"/>
</dbReference>
<evidence type="ECO:0008006" key="4">
    <source>
        <dbReference type="Google" id="ProtNLM"/>
    </source>
</evidence>
<keyword evidence="2" id="KW-0378">Hydrolase</keyword>
<dbReference type="AlphaFoldDB" id="X1B353"/>
<keyword evidence="1" id="KW-0479">Metal-binding</keyword>